<name>A0A1W5D8S8_9LECA</name>
<proteinExistence type="predicted"/>
<evidence type="ECO:0000313" key="2">
    <source>
        <dbReference type="EMBL" id="KAA6414397.1"/>
    </source>
</evidence>
<dbReference type="EMBL" id="VXIT01000002">
    <property type="protein sequence ID" value="KAA6414397.1"/>
    <property type="molecule type" value="Genomic_DNA"/>
</dbReference>
<evidence type="ECO:0000313" key="4">
    <source>
        <dbReference type="Proteomes" id="UP000192927"/>
    </source>
</evidence>
<keyword evidence="4" id="KW-1185">Reference proteome</keyword>
<dbReference type="EMBL" id="FWEW01003498">
    <property type="protein sequence ID" value="SLM39309.1"/>
    <property type="molecule type" value="Genomic_DNA"/>
</dbReference>
<reference evidence="2 5" key="3">
    <citation type="submission" date="2019-09" db="EMBL/GenBank/DDBJ databases">
        <title>The hologenome of the rock-dwelling lichen Lasallia pustulata.</title>
        <authorList>
            <person name="Greshake Tzovaras B."/>
            <person name="Segers F."/>
            <person name="Bicker A."/>
            <person name="Dal Grande F."/>
            <person name="Otte J."/>
            <person name="Hankeln T."/>
            <person name="Schmitt I."/>
            <person name="Ebersberger I."/>
        </authorList>
    </citation>
    <scope>NUCLEOTIDE SEQUENCE [LARGE SCALE GENOMIC DNA]</scope>
    <source>
        <strain evidence="2">A1-1</strain>
    </source>
</reference>
<protein>
    <submittedName>
        <fullName evidence="3">Uncharacterized protein</fullName>
    </submittedName>
</protein>
<feature type="region of interest" description="Disordered" evidence="1">
    <location>
        <begin position="69"/>
        <end position="91"/>
    </location>
</feature>
<dbReference type="OrthoDB" id="3791134at2759"/>
<organism evidence="3 4">
    <name type="scientific">Lasallia pustulata</name>
    <dbReference type="NCBI Taxonomy" id="136370"/>
    <lineage>
        <taxon>Eukaryota</taxon>
        <taxon>Fungi</taxon>
        <taxon>Dikarya</taxon>
        <taxon>Ascomycota</taxon>
        <taxon>Pezizomycotina</taxon>
        <taxon>Lecanoromycetes</taxon>
        <taxon>OSLEUM clade</taxon>
        <taxon>Umbilicariomycetidae</taxon>
        <taxon>Umbilicariales</taxon>
        <taxon>Umbilicariaceae</taxon>
        <taxon>Lasallia</taxon>
    </lineage>
</organism>
<evidence type="ECO:0000313" key="3">
    <source>
        <dbReference type="EMBL" id="SLM39309.1"/>
    </source>
</evidence>
<evidence type="ECO:0000256" key="1">
    <source>
        <dbReference type="SAM" id="MobiDB-lite"/>
    </source>
</evidence>
<dbReference type="Proteomes" id="UP000324767">
    <property type="component" value="Unassembled WGS sequence"/>
</dbReference>
<dbReference type="AlphaFoldDB" id="A0A1W5D8S8"/>
<evidence type="ECO:0000313" key="5">
    <source>
        <dbReference type="Proteomes" id="UP000324767"/>
    </source>
</evidence>
<feature type="compositionally biased region" description="Polar residues" evidence="1">
    <location>
        <begin position="74"/>
        <end position="91"/>
    </location>
</feature>
<gene>
    <name evidence="2" type="ORF">FRX48_01146</name>
</gene>
<sequence length="91" mass="8949">MSSNKNTAQTGLIPRYINNAVGAAGNMAGGAVDAVGKGITGAGGNVGKGISNTTRGWGNGVSDYANGVRDVTGATGQRSATNNNPLGLTRK</sequence>
<dbReference type="Proteomes" id="UP000192927">
    <property type="component" value="Unassembled WGS sequence"/>
</dbReference>
<accession>A0A1W5D8S8</accession>
<reference evidence="3" key="2">
    <citation type="submission" date="2017-03" db="EMBL/GenBank/DDBJ databases">
        <authorList>
            <person name="Afonso C.L."/>
            <person name="Miller P.J."/>
            <person name="Scott M.A."/>
            <person name="Spackman E."/>
            <person name="Goraichik I."/>
            <person name="Dimitrov K.M."/>
            <person name="Suarez D.L."/>
            <person name="Swayne D.E."/>
        </authorList>
    </citation>
    <scope>NUCLEOTIDE SEQUENCE [LARGE SCALE GENOMIC DNA]</scope>
</reference>
<reference evidence="4" key="1">
    <citation type="submission" date="2017-03" db="EMBL/GenBank/DDBJ databases">
        <authorList>
            <person name="Sharma R."/>
            <person name="Thines M."/>
        </authorList>
    </citation>
    <scope>NUCLEOTIDE SEQUENCE [LARGE SCALE GENOMIC DNA]</scope>
</reference>